<feature type="region of interest" description="Disordered" evidence="1">
    <location>
        <begin position="291"/>
        <end position="409"/>
    </location>
</feature>
<feature type="compositionally biased region" description="Pro residues" evidence="1">
    <location>
        <begin position="96"/>
        <end position="110"/>
    </location>
</feature>
<dbReference type="Proteomes" id="UP000315522">
    <property type="component" value="Unassembled WGS sequence"/>
</dbReference>
<dbReference type="Gene3D" id="3.40.50.1820">
    <property type="entry name" value="alpha/beta hydrolase"/>
    <property type="match status" value="1"/>
</dbReference>
<accession>A0A559MDB9</accession>
<feature type="region of interest" description="Disordered" evidence="1">
    <location>
        <begin position="96"/>
        <end position="117"/>
    </location>
</feature>
<feature type="compositionally biased region" description="Polar residues" evidence="1">
    <location>
        <begin position="365"/>
        <end position="374"/>
    </location>
</feature>
<evidence type="ECO:0000313" key="2">
    <source>
        <dbReference type="EMBL" id="TVY90933.1"/>
    </source>
</evidence>
<dbReference type="AlphaFoldDB" id="A0A559MDB9"/>
<sequence length="474" mass="52337">MHACSMALDTPPVALLEIDILLRADNYLFNPPDQEAIVIDTLYNSQLLTNPTAPLLIYLPPTGSSLRHKHPSIPSYLINSNALARINYRWNHAPPPLPSSSPTSPSPSPLPLSSHPSYANHPFPTPLHDSLHAYTFLTTSYLPSFSPPRQNTPSPPTSKFSPKSAYYTSPPSKLTQRPLLIYGSYLGGTLATTLALTESFNTTQAPHRIAGLIAKNAIFDWTGTGTSLPPSPSNPPSNPAEEAREEETHWHENTLHILREKLFASPASTFDSFVSPVLFFRTAGLNVPRFWPGTEPEPSPEPESQYPSPLSSQDTPPPSPPAPEALDSGSSPGKRTTDHPLDAQRKSHLKFPTRDSGLKIPRSLFLTTSPSASNPLAPKAKIKTNAKAEGKAKSKPKKKKGDNEEVTPIAQAEEMATLMRRSVLLHEYKDRRVWDEDLDAESAAEERVWIRSLEEEEDEGEREVVREWIEDVLE</sequence>
<feature type="compositionally biased region" description="Basic and acidic residues" evidence="1">
    <location>
        <begin position="335"/>
        <end position="345"/>
    </location>
</feature>
<feature type="compositionally biased region" description="Low complexity" evidence="1">
    <location>
        <begin position="302"/>
        <end position="314"/>
    </location>
</feature>
<dbReference type="EMBL" id="QGML01000699">
    <property type="protein sequence ID" value="TVY90933.1"/>
    <property type="molecule type" value="Genomic_DNA"/>
</dbReference>
<keyword evidence="3" id="KW-1185">Reference proteome</keyword>
<evidence type="ECO:0000256" key="1">
    <source>
        <dbReference type="SAM" id="MobiDB-lite"/>
    </source>
</evidence>
<dbReference type="InterPro" id="IPR029058">
    <property type="entry name" value="AB_hydrolase_fold"/>
</dbReference>
<reference evidence="2 3" key="1">
    <citation type="submission" date="2018-05" db="EMBL/GenBank/DDBJ databases">
        <title>Genome sequencing and assembly of the regulated plant pathogen Lachnellula willkommii and related sister species for the development of diagnostic species identification markers.</title>
        <authorList>
            <person name="Giroux E."/>
            <person name="Bilodeau G."/>
        </authorList>
    </citation>
    <scope>NUCLEOTIDE SEQUENCE [LARGE SCALE GENOMIC DNA]</scope>
    <source>
        <strain evidence="2 3">CBS 172.35</strain>
    </source>
</reference>
<feature type="compositionally biased region" description="Pro residues" evidence="1">
    <location>
        <begin position="229"/>
        <end position="238"/>
    </location>
</feature>
<evidence type="ECO:0000313" key="3">
    <source>
        <dbReference type="Proteomes" id="UP000315522"/>
    </source>
</evidence>
<name>A0A559MDB9_9HELO</name>
<protein>
    <submittedName>
        <fullName evidence="2">Uncharacterized protein</fullName>
    </submittedName>
</protein>
<feature type="region of interest" description="Disordered" evidence="1">
    <location>
        <begin position="223"/>
        <end position="248"/>
    </location>
</feature>
<gene>
    <name evidence="2" type="ORF">LAWI1_G004410</name>
</gene>
<organism evidence="2 3">
    <name type="scientific">Lachnellula willkommii</name>
    <dbReference type="NCBI Taxonomy" id="215461"/>
    <lineage>
        <taxon>Eukaryota</taxon>
        <taxon>Fungi</taxon>
        <taxon>Dikarya</taxon>
        <taxon>Ascomycota</taxon>
        <taxon>Pezizomycotina</taxon>
        <taxon>Leotiomycetes</taxon>
        <taxon>Helotiales</taxon>
        <taxon>Lachnaceae</taxon>
        <taxon>Lachnellula</taxon>
    </lineage>
</organism>
<proteinExistence type="predicted"/>
<comment type="caution">
    <text evidence="2">The sequence shown here is derived from an EMBL/GenBank/DDBJ whole genome shotgun (WGS) entry which is preliminary data.</text>
</comment>
<feature type="region of interest" description="Disordered" evidence="1">
    <location>
        <begin position="145"/>
        <end position="171"/>
    </location>
</feature>